<accession>A0ABT7DLJ0</accession>
<dbReference type="Pfam" id="PF07811">
    <property type="entry name" value="TadE"/>
    <property type="match status" value="1"/>
</dbReference>
<dbReference type="InterPro" id="IPR012495">
    <property type="entry name" value="TadE-like_dom"/>
</dbReference>
<sequence>MGRARHGAREAGQMTVELAVVFPVLLVVAVIAVNVLLFFSECAAFDRTAREAVRVYATSPAYGQGLEQSQALVQQTVQAAFDKPYLASRVATEGVSGGAVRFTATLEFSPTLFGMGLKSSVFGVALPHLEHSVALVVEPYKPGVLL</sequence>
<gene>
    <name evidence="3" type="ORF">QNJ86_05635</name>
</gene>
<evidence type="ECO:0000259" key="2">
    <source>
        <dbReference type="Pfam" id="PF07811"/>
    </source>
</evidence>
<keyword evidence="1" id="KW-0812">Transmembrane</keyword>
<feature type="transmembrane region" description="Helical" evidence="1">
    <location>
        <begin position="20"/>
        <end position="40"/>
    </location>
</feature>
<organism evidence="3 4">
    <name type="scientific">Gordonibacter faecis</name>
    <dbReference type="NCBI Taxonomy" id="3047475"/>
    <lineage>
        <taxon>Bacteria</taxon>
        <taxon>Bacillati</taxon>
        <taxon>Actinomycetota</taxon>
        <taxon>Coriobacteriia</taxon>
        <taxon>Eggerthellales</taxon>
        <taxon>Eggerthellaceae</taxon>
        <taxon>Gordonibacter</taxon>
    </lineage>
</organism>
<dbReference type="Proteomes" id="UP001232750">
    <property type="component" value="Unassembled WGS sequence"/>
</dbReference>
<dbReference type="RefSeq" id="WP_283831626.1">
    <property type="nucleotide sequence ID" value="NZ_JASJEU010000012.1"/>
</dbReference>
<reference evidence="3 4" key="1">
    <citation type="submission" date="2023-05" db="EMBL/GenBank/DDBJ databases">
        <title>Gordonibacter KGMB12511T sp. nov., isolated from faeces of healthy Korean.</title>
        <authorList>
            <person name="Kim H.S."/>
            <person name="Kim J.-S."/>
            <person name="Suh M.K."/>
            <person name="Eom M.K."/>
            <person name="Do H.E."/>
            <person name="Lee J.-S."/>
        </authorList>
    </citation>
    <scope>NUCLEOTIDE SEQUENCE [LARGE SCALE GENOMIC DNA]</scope>
    <source>
        <strain evidence="3 4">KGMB12511</strain>
    </source>
</reference>
<proteinExistence type="predicted"/>
<comment type="caution">
    <text evidence="3">The sequence shown here is derived from an EMBL/GenBank/DDBJ whole genome shotgun (WGS) entry which is preliminary data.</text>
</comment>
<keyword evidence="1" id="KW-1133">Transmembrane helix</keyword>
<keyword evidence="1" id="KW-0472">Membrane</keyword>
<evidence type="ECO:0000256" key="1">
    <source>
        <dbReference type="SAM" id="Phobius"/>
    </source>
</evidence>
<evidence type="ECO:0000313" key="3">
    <source>
        <dbReference type="EMBL" id="MDJ1650272.1"/>
    </source>
</evidence>
<name>A0ABT7DLJ0_9ACTN</name>
<evidence type="ECO:0000313" key="4">
    <source>
        <dbReference type="Proteomes" id="UP001232750"/>
    </source>
</evidence>
<feature type="domain" description="TadE-like" evidence="2">
    <location>
        <begin position="12"/>
        <end position="54"/>
    </location>
</feature>
<protein>
    <recommendedName>
        <fullName evidence="2">TadE-like domain-containing protein</fullName>
    </recommendedName>
</protein>
<keyword evidence="4" id="KW-1185">Reference proteome</keyword>
<dbReference type="EMBL" id="JASJEU010000012">
    <property type="protein sequence ID" value="MDJ1650272.1"/>
    <property type="molecule type" value="Genomic_DNA"/>
</dbReference>